<dbReference type="RefSeq" id="XP_019915355.1">
    <property type="nucleotide sequence ID" value="XM_020059845.1"/>
</dbReference>
<dbReference type="Proteomes" id="UP000092716">
    <property type="component" value="Chromosome 10"/>
</dbReference>
<dbReference type="KEGG" id="pcot:PCOAH_00030440"/>
<proteinExistence type="predicted"/>
<keyword evidence="2" id="KW-1185">Reference proteome</keyword>
<name>A0A1B1E118_9APIC</name>
<evidence type="ECO:0000313" key="2">
    <source>
        <dbReference type="Proteomes" id="UP000092716"/>
    </source>
</evidence>
<accession>A0A1B1E118</accession>
<dbReference type="AlphaFoldDB" id="A0A1B1E118"/>
<dbReference type="VEuPathDB" id="PlasmoDB:PCOAH_00030440"/>
<dbReference type="GeneID" id="30909775"/>
<dbReference type="EMBL" id="CP016248">
    <property type="protein sequence ID" value="ANQ08660.1"/>
    <property type="molecule type" value="Genomic_DNA"/>
</dbReference>
<sequence>MFRFRVYRRKTLFLGKRFLRNRFQVQIPGLGRKNSLLRKMFLMLGFRKEDFVPSVDIPKEQVPGLGLAFREENFVPKEDVPKGEVPRVDVCKEQVSCSDSGFREEDIFFDEEFDPKEQVLTEQIPCADSGFRIDKKQFVAKLWMLILGLVFEECEMEENVHDKELHLDHLLQNTL</sequence>
<protein>
    <submittedName>
        <fullName evidence="1">Pvstp1</fullName>
    </submittedName>
</protein>
<reference evidence="2" key="1">
    <citation type="submission" date="2016-06" db="EMBL/GenBank/DDBJ databases">
        <title>First high quality genome sequence of Plasmodium coatneyi using continuous long reads from single molecule, real-time sequencing.</title>
        <authorList>
            <person name="Chien J.-T."/>
            <person name="Pakala S.B."/>
            <person name="Geraldo J.A."/>
            <person name="Lapp S.A."/>
            <person name="Barnwell J.W."/>
            <person name="Kissinger J.C."/>
            <person name="Galinski M.R."/>
            <person name="Humphrey J.C."/>
        </authorList>
    </citation>
    <scope>NUCLEOTIDE SEQUENCE [LARGE SCALE GENOMIC DNA]</scope>
    <source>
        <strain evidence="2">Hackeri</strain>
    </source>
</reference>
<dbReference type="OrthoDB" id="5981048at2759"/>
<organism evidence="1 2">
    <name type="scientific">Plasmodium coatneyi</name>
    <dbReference type="NCBI Taxonomy" id="208452"/>
    <lineage>
        <taxon>Eukaryota</taxon>
        <taxon>Sar</taxon>
        <taxon>Alveolata</taxon>
        <taxon>Apicomplexa</taxon>
        <taxon>Aconoidasida</taxon>
        <taxon>Haemosporida</taxon>
        <taxon>Plasmodiidae</taxon>
        <taxon>Plasmodium</taxon>
    </lineage>
</organism>
<gene>
    <name evidence="1" type="ORF">PCOAH_00030440</name>
</gene>
<evidence type="ECO:0000313" key="1">
    <source>
        <dbReference type="EMBL" id="ANQ08660.1"/>
    </source>
</evidence>